<accession>A0ABQ1E0V1</accession>
<protein>
    <submittedName>
        <fullName evidence="1">Uncharacterized protein</fullName>
    </submittedName>
</protein>
<gene>
    <name evidence="1" type="ORF">BUFA31_17550</name>
</gene>
<organism evidence="1 2">
    <name type="scientific">Butyricicoccus faecihominis</name>
    <dbReference type="NCBI Taxonomy" id="1712515"/>
    <lineage>
        <taxon>Bacteria</taxon>
        <taxon>Bacillati</taxon>
        <taxon>Bacillota</taxon>
        <taxon>Clostridia</taxon>
        <taxon>Eubacteriales</taxon>
        <taxon>Butyricicoccaceae</taxon>
        <taxon>Butyricicoccus</taxon>
    </lineage>
</organism>
<dbReference type="EMBL" id="BLYJ01000021">
    <property type="protein sequence ID" value="GFO88591.1"/>
    <property type="molecule type" value="Genomic_DNA"/>
</dbReference>
<name>A0ABQ1E0V1_9FIRM</name>
<keyword evidence="2" id="KW-1185">Reference proteome</keyword>
<dbReference type="Proteomes" id="UP000620147">
    <property type="component" value="Unassembled WGS sequence"/>
</dbReference>
<evidence type="ECO:0000313" key="2">
    <source>
        <dbReference type="Proteomes" id="UP000620147"/>
    </source>
</evidence>
<proteinExistence type="predicted"/>
<sequence length="140" mass="16616">MFKEWLYFKQEYEKYHDTMMLDGYSWNENGLLIDLRSLSDKKYQIHFHLNVEIAKFEYNLGSDLVTQDMDDDYIQQSGAPPPCIGFYITDESDLAHRAKEVDMFQSNAYENKEYLHYIMTTEDFRIDIVSTVPPNINSID</sequence>
<dbReference type="RefSeq" id="WP_188885910.1">
    <property type="nucleotide sequence ID" value="NZ_BLYJ01000021.1"/>
</dbReference>
<comment type="caution">
    <text evidence="1">The sequence shown here is derived from an EMBL/GenBank/DDBJ whole genome shotgun (WGS) entry which is preliminary data.</text>
</comment>
<evidence type="ECO:0000313" key="1">
    <source>
        <dbReference type="EMBL" id="GFO88591.1"/>
    </source>
</evidence>
<reference evidence="1 2" key="1">
    <citation type="submission" date="2020-06" db="EMBL/GenBank/DDBJ databases">
        <title>Characterization of fructooligosaccharide metabolism and fructooligosaccharide-degrading enzymes in human commensal butyrate producers.</title>
        <authorList>
            <person name="Tanno H."/>
            <person name="Fujii T."/>
            <person name="Hirano K."/>
            <person name="Maeno S."/>
            <person name="Tonozuka T."/>
            <person name="Sakamoto M."/>
            <person name="Ohkuma M."/>
            <person name="Tochio T."/>
            <person name="Endo A."/>
        </authorList>
    </citation>
    <scope>NUCLEOTIDE SEQUENCE [LARGE SCALE GENOMIC DNA]</scope>
    <source>
        <strain evidence="1 2">JCM 31056</strain>
    </source>
</reference>